<dbReference type="EMBL" id="CM037156">
    <property type="protein sequence ID" value="KAH7838063.1"/>
    <property type="molecule type" value="Genomic_DNA"/>
</dbReference>
<gene>
    <name evidence="1" type="ORF">Vadar_021612</name>
</gene>
<comment type="caution">
    <text evidence="1">The sequence shown here is derived from an EMBL/GenBank/DDBJ whole genome shotgun (WGS) entry which is preliminary data.</text>
</comment>
<reference evidence="1 2" key="1">
    <citation type="journal article" date="2021" name="Hortic Res">
        <title>High-quality reference genome and annotation aids understanding of berry development for evergreen blueberry (Vaccinium darrowii).</title>
        <authorList>
            <person name="Yu J."/>
            <person name="Hulse-Kemp A.M."/>
            <person name="Babiker E."/>
            <person name="Staton M."/>
        </authorList>
    </citation>
    <scope>NUCLEOTIDE SEQUENCE [LARGE SCALE GENOMIC DNA]</scope>
    <source>
        <strain evidence="2">cv. NJ 8807/NJ 8810</strain>
        <tissue evidence="1">Young leaf</tissue>
    </source>
</reference>
<accession>A0ACB7XBJ5</accession>
<organism evidence="1 2">
    <name type="scientific">Vaccinium darrowii</name>
    <dbReference type="NCBI Taxonomy" id="229202"/>
    <lineage>
        <taxon>Eukaryota</taxon>
        <taxon>Viridiplantae</taxon>
        <taxon>Streptophyta</taxon>
        <taxon>Embryophyta</taxon>
        <taxon>Tracheophyta</taxon>
        <taxon>Spermatophyta</taxon>
        <taxon>Magnoliopsida</taxon>
        <taxon>eudicotyledons</taxon>
        <taxon>Gunneridae</taxon>
        <taxon>Pentapetalae</taxon>
        <taxon>asterids</taxon>
        <taxon>Ericales</taxon>
        <taxon>Ericaceae</taxon>
        <taxon>Vaccinioideae</taxon>
        <taxon>Vaccinieae</taxon>
        <taxon>Vaccinium</taxon>
    </lineage>
</organism>
<evidence type="ECO:0000313" key="2">
    <source>
        <dbReference type="Proteomes" id="UP000828048"/>
    </source>
</evidence>
<dbReference type="Proteomes" id="UP000828048">
    <property type="component" value="Chromosome 6"/>
</dbReference>
<sequence length="972" mass="109944">MSGGVKISHLRLLALQFSIHRNTSQRFRRMRDIKQEPSSSTAHQAIDLISAVKELHDVNSIELTKLIRDCENVIQIFTQIGSSSQFDMEKIARCLPLHLIAKAMLSERDEASYKYLLCGIRLLHSLCDLAPGHPKLEQILLDDVKVSEQLLELVFYLLVVLSNHRQEHHASSHLPLLHSALVACSLYLLTRCIASQWQDIASVLVAHRQVHVFMDAAFAALRVDIKFLQLKLSGQCYNFQRESSTNAEGTLNNLCHLCEASLQFLQSLCQQKSFRERLVKNKELCGEGGVLLLARSILKLNVTWFRESTSVVASVFRLKSKVLSILLHLCEAESISYLDEVASTPRSMDVAKSVALEVLDVLKAMVVRGYEIYPTGLLQLNSMRLADIFSDDSNFRSYITNYFTEILTAIFSLPHQEFLSSWCSSNLPIWEEDATLEYDSFRAAGYVLDLFSSSDLPNVTISRSAFVPSNLPRVAFAHERTSLLVKVIANLHCYVPGICKEEEDVFLNKFLECLRRKLPKLSSSDADKAGIVSRNLRSLLSHAESLTPPYLNEDDVHLFRVFLLRLEPLITPAEFEVNRVQEAQSARGCSSPIIEKVDTDTNRLVYLKEGTSENSAFQDEDHSYIRGNFIDQTDDIVWQVKGEDKGKSGVMAEGSREIERCIQNVETSGSDSSSTRGKNCTGQMQSVEFPISGEHVKQSGFGGRKEDEKVEAVIFEQKQQRKRKRTIMNDKQITLIEKALLDEPGMQRNAAWVQSWAEKLSSHGSEVTTSQLKNWLNNRKARLARAAKDVRGPSEEDNGVPDKQGGSGRASHDESAESPAEDVCIPSTPGGTHQSTLRESTSRAGFKEKADMQHADFNNIPTKNCVQWCPGQDVVLLNWDGEEIGTGKLKWKGKRECCGRQTNFSPPRLILFLHRQRRRIRMELSQECRFTSWLLRKNFSSPEENHPNAYGRKQNAREAYSQNFYWHLWQLG</sequence>
<keyword evidence="2" id="KW-1185">Reference proteome</keyword>
<proteinExistence type="predicted"/>
<name>A0ACB7XBJ5_9ERIC</name>
<evidence type="ECO:0000313" key="1">
    <source>
        <dbReference type="EMBL" id="KAH7838063.1"/>
    </source>
</evidence>
<protein>
    <submittedName>
        <fullName evidence="1">Uncharacterized protein</fullName>
    </submittedName>
</protein>